<proteinExistence type="predicted"/>
<gene>
    <name evidence="1" type="ORF">FB45DRAFT_1023675</name>
</gene>
<keyword evidence="2" id="KW-1185">Reference proteome</keyword>
<dbReference type="Proteomes" id="UP001221142">
    <property type="component" value="Unassembled WGS sequence"/>
</dbReference>
<evidence type="ECO:0000313" key="2">
    <source>
        <dbReference type="Proteomes" id="UP001221142"/>
    </source>
</evidence>
<dbReference type="AlphaFoldDB" id="A0AAD7FV44"/>
<reference evidence="1" key="1">
    <citation type="submission" date="2023-03" db="EMBL/GenBank/DDBJ databases">
        <title>Massive genome expansion in bonnet fungi (Mycena s.s.) driven by repeated elements and novel gene families across ecological guilds.</title>
        <authorList>
            <consortium name="Lawrence Berkeley National Laboratory"/>
            <person name="Harder C.B."/>
            <person name="Miyauchi S."/>
            <person name="Viragh M."/>
            <person name="Kuo A."/>
            <person name="Thoen E."/>
            <person name="Andreopoulos B."/>
            <person name="Lu D."/>
            <person name="Skrede I."/>
            <person name="Drula E."/>
            <person name="Henrissat B."/>
            <person name="Morin E."/>
            <person name="Kohler A."/>
            <person name="Barry K."/>
            <person name="LaButti K."/>
            <person name="Morin E."/>
            <person name="Salamov A."/>
            <person name="Lipzen A."/>
            <person name="Mereny Z."/>
            <person name="Hegedus B."/>
            <person name="Baldrian P."/>
            <person name="Stursova M."/>
            <person name="Weitz H."/>
            <person name="Taylor A."/>
            <person name="Grigoriev I.V."/>
            <person name="Nagy L.G."/>
            <person name="Martin F."/>
            <person name="Kauserud H."/>
        </authorList>
    </citation>
    <scope>NUCLEOTIDE SEQUENCE</scope>
    <source>
        <strain evidence="1">9284</strain>
    </source>
</reference>
<name>A0AAD7FV44_9AGAR</name>
<accession>A0AAD7FV44</accession>
<protein>
    <submittedName>
        <fullName evidence="1">Uncharacterized protein</fullName>
    </submittedName>
</protein>
<sequence length="115" mass="12126">MAQPLNQITLNLPADAVKDNCLLGILLPVQPSNPPTADDYTNAIKLRHAIDHELGLGATIDAEVVEMVHLYEADIAAARAVVRASESAAPGSAPATVPAELTGFRLILDALRDVH</sequence>
<comment type="caution">
    <text evidence="1">The sequence shown here is derived from an EMBL/GenBank/DDBJ whole genome shotgun (WGS) entry which is preliminary data.</text>
</comment>
<dbReference type="EMBL" id="JARKIF010000005">
    <property type="protein sequence ID" value="KAJ7638927.1"/>
    <property type="molecule type" value="Genomic_DNA"/>
</dbReference>
<evidence type="ECO:0000313" key="1">
    <source>
        <dbReference type="EMBL" id="KAJ7638927.1"/>
    </source>
</evidence>
<organism evidence="1 2">
    <name type="scientific">Roridomyces roridus</name>
    <dbReference type="NCBI Taxonomy" id="1738132"/>
    <lineage>
        <taxon>Eukaryota</taxon>
        <taxon>Fungi</taxon>
        <taxon>Dikarya</taxon>
        <taxon>Basidiomycota</taxon>
        <taxon>Agaricomycotina</taxon>
        <taxon>Agaricomycetes</taxon>
        <taxon>Agaricomycetidae</taxon>
        <taxon>Agaricales</taxon>
        <taxon>Marasmiineae</taxon>
        <taxon>Mycenaceae</taxon>
        <taxon>Roridomyces</taxon>
    </lineage>
</organism>